<dbReference type="Pfam" id="PF11017">
    <property type="entry name" value="DUF2855"/>
    <property type="match status" value="1"/>
</dbReference>
<accession>A0A975RNW1</accession>
<sequence length="378" mass="41109">MKSTDFIVARNDLQQCKTIETRLPDAAALPDDALLVKVDRFAFTANNITYAVLGDTLKYWQLFPAPENFGNVPVWGFGEVIGSRHPGIAIGERLFGYFPMASHLVIEAADVSKRGLRDAAAHRQGVAPVYNAYARVSGDPAFAGRQGDYQALLRPLFMLSFLVDDYLAENDLFGARSVLLSSASSKTAFGLAHLLHTLRKPVRVIGLTSAGNTAFVEKLGCYDEVVTYDRVTSLPADPPVAYVDMAGNGALRETLHRHFGDRMKYSGRIGLTHHDASGVEGNLPGAKPSWFFAPDQIRKRAKEWGPGGVDVRFGAAWSGFAPKLDRWLTVTEGRGPAAVSQVYFDTLNGRVPPDQGHILSLAEWPASDPALSAPPRTV</sequence>
<dbReference type="AlphaFoldDB" id="A0A975RNW1"/>
<proteinExistence type="predicted"/>
<dbReference type="EMBL" id="CP076134">
    <property type="protein sequence ID" value="QWG13981.1"/>
    <property type="molecule type" value="Genomic_DNA"/>
</dbReference>
<dbReference type="RefSeq" id="WP_215622638.1">
    <property type="nucleotide sequence ID" value="NZ_CP076134.1"/>
</dbReference>
<protein>
    <submittedName>
        <fullName evidence="1">DUF2855 family protein</fullName>
    </submittedName>
</protein>
<dbReference type="InterPro" id="IPR021276">
    <property type="entry name" value="DUF2855"/>
</dbReference>
<gene>
    <name evidence="1" type="ORF">KMZ29_04540</name>
</gene>
<evidence type="ECO:0000313" key="1">
    <source>
        <dbReference type="EMBL" id="QWG13981.1"/>
    </source>
</evidence>
<organism evidence="1 2">
    <name type="scientific">Bradyrhizobium sediminis</name>
    <dbReference type="NCBI Taxonomy" id="2840469"/>
    <lineage>
        <taxon>Bacteria</taxon>
        <taxon>Pseudomonadati</taxon>
        <taxon>Pseudomonadota</taxon>
        <taxon>Alphaproteobacteria</taxon>
        <taxon>Hyphomicrobiales</taxon>
        <taxon>Nitrobacteraceae</taxon>
        <taxon>Bradyrhizobium</taxon>
    </lineage>
</organism>
<dbReference type="Proteomes" id="UP000680839">
    <property type="component" value="Chromosome"/>
</dbReference>
<evidence type="ECO:0000313" key="2">
    <source>
        <dbReference type="Proteomes" id="UP000680839"/>
    </source>
</evidence>
<reference evidence="1" key="1">
    <citation type="submission" date="2021-06" db="EMBL/GenBank/DDBJ databases">
        <title>Bradyrhizobium sp. S2-20-1 Genome sequencing.</title>
        <authorList>
            <person name="Jin L."/>
        </authorList>
    </citation>
    <scope>NUCLEOTIDE SEQUENCE</scope>
    <source>
        <strain evidence="1">S2-20-1</strain>
    </source>
</reference>
<name>A0A975RNW1_9BRAD</name>